<dbReference type="PANTHER" id="PTHR46509">
    <property type="entry name" value="PHOSPHOADENOSINE PHOSPHOSULFATE REDUCTASE"/>
    <property type="match status" value="1"/>
</dbReference>
<comment type="caution">
    <text evidence="6">The sequence shown here is derived from an EMBL/GenBank/DDBJ whole genome shotgun (WGS) entry which is preliminary data.</text>
</comment>
<dbReference type="Proteomes" id="UP000631694">
    <property type="component" value="Unassembled WGS sequence"/>
</dbReference>
<dbReference type="NCBIfam" id="TIGR00434">
    <property type="entry name" value="cysH"/>
    <property type="match status" value="1"/>
</dbReference>
<evidence type="ECO:0000256" key="1">
    <source>
        <dbReference type="ARBA" id="ARBA00009732"/>
    </source>
</evidence>
<feature type="binding site" evidence="4">
    <location>
        <position position="213"/>
    </location>
    <ligand>
        <name>[4Fe-4S] cluster</name>
        <dbReference type="ChEBI" id="CHEBI:49883"/>
    </ligand>
</feature>
<feature type="binding site" evidence="4">
    <location>
        <position position="132"/>
    </location>
    <ligand>
        <name>[4Fe-4S] cluster</name>
        <dbReference type="ChEBI" id="CHEBI:49883"/>
    </ligand>
</feature>
<dbReference type="AlphaFoldDB" id="A0A931I231"/>
<evidence type="ECO:0000259" key="5">
    <source>
        <dbReference type="Pfam" id="PF01507"/>
    </source>
</evidence>
<keyword evidence="7" id="KW-1185">Reference proteome</keyword>
<evidence type="ECO:0000313" key="7">
    <source>
        <dbReference type="Proteomes" id="UP000631694"/>
    </source>
</evidence>
<dbReference type="EC" id="1.8.4.10" evidence="4"/>
<sequence>MALEKIRALDLVTDPAIAAADLARSLSAEFDGAAAEDVVAASLTRLFPGEVALVSSFGADSAVLLKLVADVDRSAPVVFLDTGKLFGETLRYRDRLIEHLGLTDVRTVRPSPVRLAEADPHGALWMHNTDACCAVRKVEPLAFAMEGFSAWFTGRKRFQAETRARLPLFEAEGARIKINPLAGWTSADVEAFRVRHAMPAHPLVADGFLSIGCMPCTDRVAPGEDPRAGRWRGQAKTECGIHLGLVGRQADGSGI</sequence>
<gene>
    <name evidence="4" type="primary">cysH</name>
    <name evidence="6" type="ORF">I5731_13420</name>
</gene>
<dbReference type="InterPro" id="IPR014729">
    <property type="entry name" value="Rossmann-like_a/b/a_fold"/>
</dbReference>
<dbReference type="PIRSF" id="PIRSF000857">
    <property type="entry name" value="PAPS_reductase"/>
    <property type="match status" value="1"/>
</dbReference>
<dbReference type="NCBIfam" id="NF002537">
    <property type="entry name" value="PRK02090.1"/>
    <property type="match status" value="1"/>
</dbReference>
<keyword evidence="2 4" id="KW-0560">Oxidoreductase</keyword>
<comment type="cofactor">
    <cofactor evidence="4">
        <name>[4Fe-4S] cluster</name>
        <dbReference type="ChEBI" id="CHEBI:49883"/>
    </cofactor>
    <text evidence="4">Binds 1 [4Fe-4S] cluster per subunit.</text>
</comment>
<dbReference type="GO" id="GO:0005737">
    <property type="term" value="C:cytoplasm"/>
    <property type="evidence" value="ECO:0007669"/>
    <property type="project" value="UniProtKB-SubCell"/>
</dbReference>
<dbReference type="GO" id="GO:0046872">
    <property type="term" value="F:metal ion binding"/>
    <property type="evidence" value="ECO:0007669"/>
    <property type="project" value="UniProtKB-KW"/>
</dbReference>
<keyword evidence="4" id="KW-0408">Iron</keyword>
<evidence type="ECO:0000256" key="3">
    <source>
        <dbReference type="ARBA" id="ARBA00024327"/>
    </source>
</evidence>
<evidence type="ECO:0000313" key="6">
    <source>
        <dbReference type="EMBL" id="MBH0238830.1"/>
    </source>
</evidence>
<dbReference type="PANTHER" id="PTHR46509:SF1">
    <property type="entry name" value="PHOSPHOADENOSINE PHOSPHOSULFATE REDUCTASE"/>
    <property type="match status" value="1"/>
</dbReference>
<comment type="catalytic activity">
    <reaction evidence="4">
        <text>[thioredoxin]-disulfide + sulfite + AMP + 2 H(+) = adenosine 5'-phosphosulfate + [thioredoxin]-dithiol</text>
        <dbReference type="Rhea" id="RHEA:21976"/>
        <dbReference type="Rhea" id="RHEA-COMP:10698"/>
        <dbReference type="Rhea" id="RHEA-COMP:10700"/>
        <dbReference type="ChEBI" id="CHEBI:15378"/>
        <dbReference type="ChEBI" id="CHEBI:17359"/>
        <dbReference type="ChEBI" id="CHEBI:29950"/>
        <dbReference type="ChEBI" id="CHEBI:50058"/>
        <dbReference type="ChEBI" id="CHEBI:58243"/>
        <dbReference type="ChEBI" id="CHEBI:456215"/>
        <dbReference type="EC" id="1.8.4.10"/>
    </reaction>
</comment>
<protein>
    <recommendedName>
        <fullName evidence="4">Adenosine 5'-phosphosulfate reductase</fullName>
        <shortName evidence="4">APS reductase</shortName>
        <ecNumber evidence="4">1.8.4.10</ecNumber>
    </recommendedName>
    <alternativeName>
        <fullName evidence="4">5'-adenylylsulfate reductase</fullName>
    </alternativeName>
    <alternativeName>
        <fullName evidence="4">Thioredoxin-dependent 5'-adenylylsulfate reductase</fullName>
    </alternativeName>
</protein>
<dbReference type="EMBL" id="JADZLT010000051">
    <property type="protein sequence ID" value="MBH0238830.1"/>
    <property type="molecule type" value="Genomic_DNA"/>
</dbReference>
<feature type="binding site" evidence="4">
    <location>
        <position position="216"/>
    </location>
    <ligand>
        <name>[4Fe-4S] cluster</name>
        <dbReference type="ChEBI" id="CHEBI:49883"/>
    </ligand>
</feature>
<accession>A0A931I231</accession>
<keyword evidence="4" id="KW-0479">Metal-binding</keyword>
<keyword evidence="4" id="KW-0411">Iron-sulfur</keyword>
<dbReference type="InterPro" id="IPR004511">
    <property type="entry name" value="PAPS/APS_Rdtase"/>
</dbReference>
<reference evidence="6" key="1">
    <citation type="submission" date="2020-12" db="EMBL/GenBank/DDBJ databases">
        <title>Methylobrevis albus sp. nov., isolated from fresh water lack sediment.</title>
        <authorList>
            <person name="Zou Q."/>
        </authorList>
    </citation>
    <scope>NUCLEOTIDE SEQUENCE</scope>
    <source>
        <strain evidence="6">L22</strain>
    </source>
</reference>
<dbReference type="GO" id="GO:0004604">
    <property type="term" value="F:phosphoadenylyl-sulfate reductase (thioredoxin) activity"/>
    <property type="evidence" value="ECO:0007669"/>
    <property type="project" value="UniProtKB-UniRule"/>
</dbReference>
<dbReference type="HAMAP" id="MF_00063">
    <property type="entry name" value="CysH"/>
    <property type="match status" value="1"/>
</dbReference>
<comment type="function">
    <text evidence="4">Catalyzes the formation of sulfite from adenosine 5'-phosphosulfate (APS) using thioredoxin as an electron donor.</text>
</comment>
<dbReference type="InterPro" id="IPR002500">
    <property type="entry name" value="PAPS_reduct_dom"/>
</dbReference>
<comment type="similarity">
    <text evidence="1 4">Belongs to the PAPS reductase family. CysH subfamily.</text>
</comment>
<dbReference type="GO" id="GO:0070814">
    <property type="term" value="P:hydrogen sulfide biosynthetic process"/>
    <property type="evidence" value="ECO:0007669"/>
    <property type="project" value="UniProtKB-UniRule"/>
</dbReference>
<organism evidence="6 7">
    <name type="scientific">Methylobrevis albus</name>
    <dbReference type="NCBI Taxonomy" id="2793297"/>
    <lineage>
        <taxon>Bacteria</taxon>
        <taxon>Pseudomonadati</taxon>
        <taxon>Pseudomonadota</taxon>
        <taxon>Alphaproteobacteria</taxon>
        <taxon>Hyphomicrobiales</taxon>
        <taxon>Pleomorphomonadaceae</taxon>
        <taxon>Methylobrevis</taxon>
    </lineage>
</organism>
<comment type="pathway">
    <text evidence="3 4">Sulfur metabolism; hydrogen sulfide biosynthesis; sulfite from sulfate.</text>
</comment>
<dbReference type="Pfam" id="PF01507">
    <property type="entry name" value="PAPS_reduct"/>
    <property type="match status" value="1"/>
</dbReference>
<evidence type="ECO:0000256" key="2">
    <source>
        <dbReference type="ARBA" id="ARBA00023002"/>
    </source>
</evidence>
<name>A0A931I231_9HYPH</name>
<comment type="subcellular location">
    <subcellularLocation>
        <location evidence="4">Cytoplasm</location>
    </subcellularLocation>
</comment>
<dbReference type="GO" id="GO:0051539">
    <property type="term" value="F:4 iron, 4 sulfur cluster binding"/>
    <property type="evidence" value="ECO:0007669"/>
    <property type="project" value="UniProtKB-UniRule"/>
</dbReference>
<feature type="binding site" evidence="4">
    <location>
        <position position="133"/>
    </location>
    <ligand>
        <name>[4Fe-4S] cluster</name>
        <dbReference type="ChEBI" id="CHEBI:49883"/>
    </ligand>
</feature>
<dbReference type="SUPFAM" id="SSF52402">
    <property type="entry name" value="Adenine nucleotide alpha hydrolases-like"/>
    <property type="match status" value="1"/>
</dbReference>
<evidence type="ECO:0000256" key="4">
    <source>
        <dbReference type="HAMAP-Rule" id="MF_00063"/>
    </source>
</evidence>
<dbReference type="Gene3D" id="3.40.50.620">
    <property type="entry name" value="HUPs"/>
    <property type="match status" value="1"/>
</dbReference>
<dbReference type="GO" id="GO:0043866">
    <property type="term" value="F:adenylyl-sulfate reductase (thioredoxin) activity"/>
    <property type="evidence" value="ECO:0007669"/>
    <property type="project" value="UniProtKB-EC"/>
</dbReference>
<dbReference type="GO" id="GO:0019379">
    <property type="term" value="P:sulfate assimilation, phosphoadenylyl sulfate reduction by phosphoadenylyl-sulfate reductase (thioredoxin)"/>
    <property type="evidence" value="ECO:0007669"/>
    <property type="project" value="UniProtKB-UniRule"/>
</dbReference>
<dbReference type="RefSeq" id="WP_197311912.1">
    <property type="nucleotide sequence ID" value="NZ_JADZLT010000051.1"/>
</dbReference>
<feature type="domain" description="Phosphoadenosine phosphosulphate reductase" evidence="5">
    <location>
        <begin position="51"/>
        <end position="218"/>
    </location>
</feature>
<feature type="active site" description="Nucleophile; cysteine thiosulfonate intermediate" evidence="4">
    <location>
        <position position="239"/>
    </location>
</feature>
<dbReference type="CDD" id="cd23945">
    <property type="entry name" value="PAPS_reductase"/>
    <property type="match status" value="1"/>
</dbReference>
<keyword evidence="4" id="KW-0963">Cytoplasm</keyword>
<proteinExistence type="inferred from homology"/>